<proteinExistence type="predicted"/>
<dbReference type="EMBL" id="BPLQ01000599">
    <property type="protein sequence ID" value="GIX73361.1"/>
    <property type="molecule type" value="Genomic_DNA"/>
</dbReference>
<name>A0AAV4MPE7_9ARAC</name>
<evidence type="ECO:0000313" key="2">
    <source>
        <dbReference type="Proteomes" id="UP001054837"/>
    </source>
</evidence>
<organism evidence="1 2">
    <name type="scientific">Caerostris darwini</name>
    <dbReference type="NCBI Taxonomy" id="1538125"/>
    <lineage>
        <taxon>Eukaryota</taxon>
        <taxon>Metazoa</taxon>
        <taxon>Ecdysozoa</taxon>
        <taxon>Arthropoda</taxon>
        <taxon>Chelicerata</taxon>
        <taxon>Arachnida</taxon>
        <taxon>Araneae</taxon>
        <taxon>Araneomorphae</taxon>
        <taxon>Entelegynae</taxon>
        <taxon>Araneoidea</taxon>
        <taxon>Araneidae</taxon>
        <taxon>Caerostris</taxon>
    </lineage>
</organism>
<keyword evidence="2" id="KW-1185">Reference proteome</keyword>
<evidence type="ECO:0000313" key="1">
    <source>
        <dbReference type="EMBL" id="GIX73361.1"/>
    </source>
</evidence>
<reference evidence="1 2" key="1">
    <citation type="submission" date="2021-06" db="EMBL/GenBank/DDBJ databases">
        <title>Caerostris darwini draft genome.</title>
        <authorList>
            <person name="Kono N."/>
            <person name="Arakawa K."/>
        </authorList>
    </citation>
    <scope>NUCLEOTIDE SEQUENCE [LARGE SCALE GENOMIC DNA]</scope>
</reference>
<comment type="caution">
    <text evidence="1">The sequence shown here is derived from an EMBL/GenBank/DDBJ whole genome shotgun (WGS) entry which is preliminary data.</text>
</comment>
<gene>
    <name evidence="1" type="ORF">CDAR_190371</name>
</gene>
<dbReference type="Proteomes" id="UP001054837">
    <property type="component" value="Unassembled WGS sequence"/>
</dbReference>
<dbReference type="AlphaFoldDB" id="A0AAV4MPE7"/>
<sequence>MLKKNIHTILSSTPTRSLLILLNSYSQRPPKKSSPHEQMSRRIIPLLKTSNNNWLQRVRQPHMNFRHRDARYSSPAGSLLTDNAFTCPFPTDTGHPLFLRNEWQTK</sequence>
<protein>
    <submittedName>
        <fullName evidence="1">Uncharacterized protein</fullName>
    </submittedName>
</protein>
<accession>A0AAV4MPE7</accession>